<feature type="domain" description="Protein kinase" evidence="7">
    <location>
        <begin position="1"/>
        <end position="240"/>
    </location>
</feature>
<keyword evidence="5" id="KW-0067">ATP-binding</keyword>
<evidence type="ECO:0000256" key="1">
    <source>
        <dbReference type="ARBA" id="ARBA00022527"/>
    </source>
</evidence>
<dbReference type="GO" id="GO:0004674">
    <property type="term" value="F:protein serine/threonine kinase activity"/>
    <property type="evidence" value="ECO:0007669"/>
    <property type="project" value="UniProtKB-KW"/>
</dbReference>
<dbReference type="InterPro" id="IPR008271">
    <property type="entry name" value="Ser/Thr_kinase_AS"/>
</dbReference>
<accession>A0A8S3Z385</accession>
<dbReference type="PROSITE" id="PS00108">
    <property type="entry name" value="PROTEIN_KINASE_ST"/>
    <property type="match status" value="1"/>
</dbReference>
<dbReference type="Pfam" id="PF00069">
    <property type="entry name" value="Pkinase"/>
    <property type="match status" value="1"/>
</dbReference>
<dbReference type="PROSITE" id="PS50011">
    <property type="entry name" value="PROTEIN_KINASE_DOM"/>
    <property type="match status" value="1"/>
</dbReference>
<protein>
    <recommendedName>
        <fullName evidence="7">Protein kinase domain-containing protein</fullName>
    </recommendedName>
</protein>
<dbReference type="GO" id="GO:0005524">
    <property type="term" value="F:ATP binding"/>
    <property type="evidence" value="ECO:0007669"/>
    <property type="project" value="UniProtKB-KW"/>
</dbReference>
<evidence type="ECO:0000256" key="3">
    <source>
        <dbReference type="ARBA" id="ARBA00022741"/>
    </source>
</evidence>
<evidence type="ECO:0000259" key="7">
    <source>
        <dbReference type="PROSITE" id="PS50011"/>
    </source>
</evidence>
<dbReference type="Gene3D" id="3.30.200.20">
    <property type="entry name" value="Phosphorylase Kinase, domain 1"/>
    <property type="match status" value="1"/>
</dbReference>
<keyword evidence="4" id="KW-0418">Kinase</keyword>
<dbReference type="Proteomes" id="UP000678393">
    <property type="component" value="Unassembled WGS sequence"/>
</dbReference>
<keyword evidence="3" id="KW-0547">Nucleotide-binding</keyword>
<dbReference type="InterPro" id="IPR000719">
    <property type="entry name" value="Prot_kinase_dom"/>
</dbReference>
<evidence type="ECO:0000256" key="4">
    <source>
        <dbReference type="ARBA" id="ARBA00022777"/>
    </source>
</evidence>
<dbReference type="Gene3D" id="1.10.510.10">
    <property type="entry name" value="Transferase(Phosphotransferase) domain 1"/>
    <property type="match status" value="1"/>
</dbReference>
<gene>
    <name evidence="8" type="ORF">CUNI_LOCUS8013</name>
</gene>
<dbReference type="SMART" id="SM00220">
    <property type="entry name" value="S_TKc"/>
    <property type="match status" value="1"/>
</dbReference>
<dbReference type="EMBL" id="CAJHNH020001294">
    <property type="protein sequence ID" value="CAG5122455.1"/>
    <property type="molecule type" value="Genomic_DNA"/>
</dbReference>
<dbReference type="FunFam" id="1.10.510.10:FF:000624">
    <property type="entry name" value="Mitogen-activated protein kinase"/>
    <property type="match status" value="1"/>
</dbReference>
<feature type="compositionally biased region" description="Polar residues" evidence="6">
    <location>
        <begin position="270"/>
        <end position="285"/>
    </location>
</feature>
<dbReference type="AlphaFoldDB" id="A0A8S3Z385"/>
<dbReference type="SUPFAM" id="SSF56112">
    <property type="entry name" value="Protein kinase-like (PK-like)"/>
    <property type="match status" value="1"/>
</dbReference>
<feature type="region of interest" description="Disordered" evidence="6">
    <location>
        <begin position="549"/>
        <end position="598"/>
    </location>
</feature>
<comment type="caution">
    <text evidence="8">The sequence shown here is derived from an EMBL/GenBank/DDBJ whole genome shotgun (WGS) entry which is preliminary data.</text>
</comment>
<feature type="region of interest" description="Disordered" evidence="6">
    <location>
        <begin position="358"/>
        <end position="386"/>
    </location>
</feature>
<evidence type="ECO:0000256" key="2">
    <source>
        <dbReference type="ARBA" id="ARBA00022679"/>
    </source>
</evidence>
<feature type="region of interest" description="Disordered" evidence="6">
    <location>
        <begin position="252"/>
        <end position="285"/>
    </location>
</feature>
<feature type="compositionally biased region" description="Low complexity" evidence="6">
    <location>
        <begin position="568"/>
        <end position="578"/>
    </location>
</feature>
<evidence type="ECO:0000256" key="5">
    <source>
        <dbReference type="ARBA" id="ARBA00022840"/>
    </source>
</evidence>
<dbReference type="InterPro" id="IPR011009">
    <property type="entry name" value="Kinase-like_dom_sf"/>
</dbReference>
<feature type="region of interest" description="Disordered" evidence="6">
    <location>
        <begin position="486"/>
        <end position="505"/>
    </location>
</feature>
<reference evidence="8" key="1">
    <citation type="submission" date="2021-04" db="EMBL/GenBank/DDBJ databases">
        <authorList>
            <consortium name="Molecular Ecology Group"/>
        </authorList>
    </citation>
    <scope>NUCLEOTIDE SEQUENCE</scope>
</reference>
<proteinExistence type="predicted"/>
<evidence type="ECO:0000313" key="8">
    <source>
        <dbReference type="EMBL" id="CAG5122455.1"/>
    </source>
</evidence>
<keyword evidence="9" id="KW-1185">Reference proteome</keyword>
<evidence type="ECO:0000256" key="6">
    <source>
        <dbReference type="SAM" id="MobiDB-lite"/>
    </source>
</evidence>
<keyword evidence="1" id="KW-0723">Serine/threonine-protein kinase</keyword>
<feature type="compositionally biased region" description="Polar residues" evidence="6">
    <location>
        <begin position="579"/>
        <end position="598"/>
    </location>
</feature>
<evidence type="ECO:0000313" key="9">
    <source>
        <dbReference type="Proteomes" id="UP000678393"/>
    </source>
</evidence>
<feature type="non-terminal residue" evidence="8">
    <location>
        <position position="598"/>
    </location>
</feature>
<dbReference type="PANTHER" id="PTHR24055">
    <property type="entry name" value="MITOGEN-ACTIVATED PROTEIN KINASE"/>
    <property type="match status" value="1"/>
</dbReference>
<sequence>MRELKMLRTLKQENIVELREAFKRKGKLYLVFEYVDKNMLELLELHQNGVQFEKVRSLTYQLCKAVQWCHARNIIHRDIKPENLLISKAGVLKLCDFGFARNIAGGADDLFTDYVATRWYRSPELLIGASYGKAVDIWAIGCIMGELADGQALFQGETEIDQLFVIQKMLGPLPDDQMKTFTKNPRFHGLKFPAVRKPKSLEKHYYGILPSVALDFMKACLQLEPLNRATGDDCVNHVVFQTERVLDRHLCQTPKTNSGHSCSKRRKTENSQIQQNRDSGVTQNENEAMDIELEKQTEQEKTEVAIVSQQQTDETGAVCLTFHQCDVEFEKLTKSSIIKESVLNINFVTKDSNQEVSVPKDFKRKSTPQPPKHWMNNQGKCTEGLHNKGEINVGLPVSRGESRTSYSKSYIDPIKRESENVPSVSSSGIVLGDTLKKPLGGNMDNIHVSTFADFRVGSILDFASGAANQPSAPSVKSFRKVQERSVDDSNEFNEENNENIEWGNNGSRFLKLKGNVSFSDEQNKHHVPSQFSHPDLSVSYDLKSGTGKMEGSYTLSNQSSTETHHVISQNNGQNNNSGTVNSLSITKLNTGVNTDRRK</sequence>
<feature type="compositionally biased region" description="Acidic residues" evidence="6">
    <location>
        <begin position="488"/>
        <end position="498"/>
    </location>
</feature>
<keyword evidence="2" id="KW-0808">Transferase</keyword>
<dbReference type="OrthoDB" id="548217at2759"/>
<name>A0A8S3Z385_9EUPU</name>
<dbReference type="InterPro" id="IPR050117">
    <property type="entry name" value="MAPK"/>
</dbReference>
<organism evidence="8 9">
    <name type="scientific">Candidula unifasciata</name>
    <dbReference type="NCBI Taxonomy" id="100452"/>
    <lineage>
        <taxon>Eukaryota</taxon>
        <taxon>Metazoa</taxon>
        <taxon>Spiralia</taxon>
        <taxon>Lophotrochozoa</taxon>
        <taxon>Mollusca</taxon>
        <taxon>Gastropoda</taxon>
        <taxon>Heterobranchia</taxon>
        <taxon>Euthyneura</taxon>
        <taxon>Panpulmonata</taxon>
        <taxon>Eupulmonata</taxon>
        <taxon>Stylommatophora</taxon>
        <taxon>Helicina</taxon>
        <taxon>Helicoidea</taxon>
        <taxon>Geomitridae</taxon>
        <taxon>Candidula</taxon>
    </lineage>
</organism>